<organism evidence="2 3">
    <name type="scientific">Protopolystoma xenopodis</name>
    <dbReference type="NCBI Taxonomy" id="117903"/>
    <lineage>
        <taxon>Eukaryota</taxon>
        <taxon>Metazoa</taxon>
        <taxon>Spiralia</taxon>
        <taxon>Lophotrochozoa</taxon>
        <taxon>Platyhelminthes</taxon>
        <taxon>Monogenea</taxon>
        <taxon>Polyopisthocotylea</taxon>
        <taxon>Polystomatidea</taxon>
        <taxon>Polystomatidae</taxon>
        <taxon>Protopolystoma</taxon>
    </lineage>
</organism>
<comment type="caution">
    <text evidence="2">The sequence shown here is derived from an EMBL/GenBank/DDBJ whole genome shotgun (WGS) entry which is preliminary data.</text>
</comment>
<evidence type="ECO:0000313" key="3">
    <source>
        <dbReference type="Proteomes" id="UP000784294"/>
    </source>
</evidence>
<gene>
    <name evidence="2" type="ORF">PXEA_LOCUS25863</name>
</gene>
<dbReference type="Proteomes" id="UP000784294">
    <property type="component" value="Unassembled WGS sequence"/>
</dbReference>
<sequence>MPDRPSVPLSLFVQAFLSLCPNITSCRPADARNEQHYANVSALSEPLFSSAYAPPSSMFSLFFIPSLDSLYILQRLPQYLAVLACTIWLHHAVSPSTSPSRIMRGRLSRSGLACPGGSRPKGPPHIAPDSLSPVDLVCPVSNCPIPAAGSVTASIIECSTWIHTRTSMPTHTHTHTQATYLWG</sequence>
<evidence type="ECO:0000313" key="2">
    <source>
        <dbReference type="EMBL" id="VEL32423.1"/>
    </source>
</evidence>
<reference evidence="2" key="1">
    <citation type="submission" date="2018-11" db="EMBL/GenBank/DDBJ databases">
        <authorList>
            <consortium name="Pathogen Informatics"/>
        </authorList>
    </citation>
    <scope>NUCLEOTIDE SEQUENCE</scope>
</reference>
<evidence type="ECO:0000256" key="1">
    <source>
        <dbReference type="SAM" id="SignalP"/>
    </source>
</evidence>
<dbReference type="EMBL" id="CAAALY010244167">
    <property type="protein sequence ID" value="VEL32423.1"/>
    <property type="molecule type" value="Genomic_DNA"/>
</dbReference>
<keyword evidence="1" id="KW-0732">Signal</keyword>
<proteinExistence type="predicted"/>
<feature type="signal peptide" evidence="1">
    <location>
        <begin position="1"/>
        <end position="25"/>
    </location>
</feature>
<keyword evidence="3" id="KW-1185">Reference proteome</keyword>
<name>A0A3S5ALH1_9PLAT</name>
<protein>
    <submittedName>
        <fullName evidence="2">Uncharacterized protein</fullName>
    </submittedName>
</protein>
<dbReference type="AlphaFoldDB" id="A0A3S5ALH1"/>
<accession>A0A3S5ALH1</accession>
<feature type="chain" id="PRO_5018613952" evidence="1">
    <location>
        <begin position="26"/>
        <end position="183"/>
    </location>
</feature>